<evidence type="ECO:0000256" key="3">
    <source>
        <dbReference type="ARBA" id="ARBA00022606"/>
    </source>
</evidence>
<protein>
    <submittedName>
        <fullName evidence="10">Uncharacterized protein</fullName>
    </submittedName>
</protein>
<evidence type="ECO:0000256" key="1">
    <source>
        <dbReference type="ARBA" id="ARBA00004651"/>
    </source>
</evidence>
<accession>A0AAV8XER8</accession>
<keyword evidence="5" id="KW-0552">Olfaction</keyword>
<keyword evidence="3" id="KW-0716">Sensory transduction</keyword>
<name>A0AAV8XER8_9CUCU</name>
<evidence type="ECO:0000256" key="7">
    <source>
        <dbReference type="ARBA" id="ARBA00023136"/>
    </source>
</evidence>
<evidence type="ECO:0000313" key="11">
    <source>
        <dbReference type="Proteomes" id="UP001162162"/>
    </source>
</evidence>
<reference evidence="10" key="1">
    <citation type="journal article" date="2023" name="Insect Mol. Biol.">
        <title>Genome sequencing provides insights into the evolution of gene families encoding plant cell wall-degrading enzymes in longhorned beetles.</title>
        <authorList>
            <person name="Shin N.R."/>
            <person name="Okamura Y."/>
            <person name="Kirsch R."/>
            <person name="Pauchet Y."/>
        </authorList>
    </citation>
    <scope>NUCLEOTIDE SEQUENCE</scope>
    <source>
        <strain evidence="10">AMC_N1</strain>
    </source>
</reference>
<dbReference type="PANTHER" id="PTHR21137">
    <property type="entry name" value="ODORANT RECEPTOR"/>
    <property type="match status" value="1"/>
</dbReference>
<keyword evidence="11" id="KW-1185">Reference proteome</keyword>
<dbReference type="GO" id="GO:0005886">
    <property type="term" value="C:plasma membrane"/>
    <property type="evidence" value="ECO:0007669"/>
    <property type="project" value="UniProtKB-SubCell"/>
</dbReference>
<comment type="subcellular location">
    <subcellularLocation>
        <location evidence="1">Cell membrane</location>
        <topology evidence="1">Multi-pass membrane protein</topology>
    </subcellularLocation>
</comment>
<dbReference type="EMBL" id="JAPWTK010000682">
    <property type="protein sequence ID" value="KAJ8937116.1"/>
    <property type="molecule type" value="Genomic_DNA"/>
</dbReference>
<evidence type="ECO:0000313" key="10">
    <source>
        <dbReference type="EMBL" id="KAJ8937116.1"/>
    </source>
</evidence>
<keyword evidence="4" id="KW-0812">Transmembrane</keyword>
<keyword evidence="8" id="KW-0675">Receptor</keyword>
<evidence type="ECO:0000256" key="5">
    <source>
        <dbReference type="ARBA" id="ARBA00022725"/>
    </source>
</evidence>
<comment type="caution">
    <text evidence="10">The sequence shown here is derived from an EMBL/GenBank/DDBJ whole genome shotgun (WGS) entry which is preliminary data.</text>
</comment>
<evidence type="ECO:0000256" key="4">
    <source>
        <dbReference type="ARBA" id="ARBA00022692"/>
    </source>
</evidence>
<dbReference type="GO" id="GO:0005549">
    <property type="term" value="F:odorant binding"/>
    <property type="evidence" value="ECO:0007669"/>
    <property type="project" value="InterPro"/>
</dbReference>
<dbReference type="InterPro" id="IPR004117">
    <property type="entry name" value="7tm6_olfct_rcpt"/>
</dbReference>
<evidence type="ECO:0000256" key="8">
    <source>
        <dbReference type="ARBA" id="ARBA00023170"/>
    </source>
</evidence>
<keyword evidence="6" id="KW-1133">Transmembrane helix</keyword>
<dbReference type="GO" id="GO:0004984">
    <property type="term" value="F:olfactory receptor activity"/>
    <property type="evidence" value="ECO:0007669"/>
    <property type="project" value="InterPro"/>
</dbReference>
<dbReference type="Proteomes" id="UP001162162">
    <property type="component" value="Unassembled WGS sequence"/>
</dbReference>
<keyword evidence="9" id="KW-0807">Transducer</keyword>
<feature type="non-terminal residue" evidence="10">
    <location>
        <position position="1"/>
    </location>
</feature>
<evidence type="ECO:0000256" key="6">
    <source>
        <dbReference type="ARBA" id="ARBA00022989"/>
    </source>
</evidence>
<dbReference type="PANTHER" id="PTHR21137:SF35">
    <property type="entry name" value="ODORANT RECEPTOR 19A-RELATED"/>
    <property type="match status" value="1"/>
</dbReference>
<sequence length="68" mass="7878">SSSIRNAIYMSDWYNFDEKSKQAIMIVMERAERPMVVTAGKIIDLSLETFTTILRRAYSLLAVLNNYQ</sequence>
<dbReference type="Pfam" id="PF02949">
    <property type="entry name" value="7tm_6"/>
    <property type="match status" value="1"/>
</dbReference>
<proteinExistence type="predicted"/>
<organism evidence="10 11">
    <name type="scientific">Aromia moschata</name>
    <dbReference type="NCBI Taxonomy" id="1265417"/>
    <lineage>
        <taxon>Eukaryota</taxon>
        <taxon>Metazoa</taxon>
        <taxon>Ecdysozoa</taxon>
        <taxon>Arthropoda</taxon>
        <taxon>Hexapoda</taxon>
        <taxon>Insecta</taxon>
        <taxon>Pterygota</taxon>
        <taxon>Neoptera</taxon>
        <taxon>Endopterygota</taxon>
        <taxon>Coleoptera</taxon>
        <taxon>Polyphaga</taxon>
        <taxon>Cucujiformia</taxon>
        <taxon>Chrysomeloidea</taxon>
        <taxon>Cerambycidae</taxon>
        <taxon>Cerambycinae</taxon>
        <taxon>Callichromatini</taxon>
        <taxon>Aromia</taxon>
    </lineage>
</organism>
<dbReference type="GO" id="GO:0007165">
    <property type="term" value="P:signal transduction"/>
    <property type="evidence" value="ECO:0007669"/>
    <property type="project" value="UniProtKB-KW"/>
</dbReference>
<keyword evidence="2" id="KW-1003">Cell membrane</keyword>
<dbReference type="AlphaFoldDB" id="A0AAV8XER8"/>
<evidence type="ECO:0000256" key="2">
    <source>
        <dbReference type="ARBA" id="ARBA00022475"/>
    </source>
</evidence>
<gene>
    <name evidence="10" type="ORF">NQ318_012974</name>
</gene>
<keyword evidence="7" id="KW-0472">Membrane</keyword>
<evidence type="ECO:0000256" key="9">
    <source>
        <dbReference type="ARBA" id="ARBA00023224"/>
    </source>
</evidence>